<reference evidence="1" key="1">
    <citation type="submission" date="2020-10" db="EMBL/GenBank/DDBJ databases">
        <authorList>
            <person name="Gilroy R."/>
        </authorList>
    </citation>
    <scope>NUCLEOTIDE SEQUENCE</scope>
    <source>
        <strain evidence="1">CHK189-12415</strain>
    </source>
</reference>
<gene>
    <name evidence="1" type="ORF">IAB37_02035</name>
</gene>
<dbReference type="AlphaFoldDB" id="A0A9D1DWK0"/>
<protein>
    <submittedName>
        <fullName evidence="1">2-hydroxyacyl-CoA dehydratase</fullName>
    </submittedName>
</protein>
<dbReference type="PANTHER" id="PTHR32329:SF4">
    <property type="entry name" value="ACTIVATOR OF 2-HYDROXYACYL-COA DEHYDRATASE"/>
    <property type="match status" value="1"/>
</dbReference>
<dbReference type="Proteomes" id="UP000824241">
    <property type="component" value="Unassembled WGS sequence"/>
</dbReference>
<organism evidence="1 2">
    <name type="scientific">Candidatus Faecivivens stercoravium</name>
    <dbReference type="NCBI Taxonomy" id="2840803"/>
    <lineage>
        <taxon>Bacteria</taxon>
        <taxon>Bacillati</taxon>
        <taxon>Bacillota</taxon>
        <taxon>Clostridia</taxon>
        <taxon>Eubacteriales</taxon>
        <taxon>Oscillospiraceae</taxon>
        <taxon>Oscillospiraceae incertae sedis</taxon>
        <taxon>Candidatus Faecivivens</taxon>
    </lineage>
</organism>
<dbReference type="InterPro" id="IPR051805">
    <property type="entry name" value="Dehydratase_Activator_Redct"/>
</dbReference>
<reference evidence="1" key="2">
    <citation type="journal article" date="2021" name="PeerJ">
        <title>Extensive microbial diversity within the chicken gut microbiome revealed by metagenomics and culture.</title>
        <authorList>
            <person name="Gilroy R."/>
            <person name="Ravi A."/>
            <person name="Getino M."/>
            <person name="Pursley I."/>
            <person name="Horton D.L."/>
            <person name="Alikhan N.F."/>
            <person name="Baker D."/>
            <person name="Gharbi K."/>
            <person name="Hall N."/>
            <person name="Watson M."/>
            <person name="Adriaenssens E.M."/>
            <person name="Foster-Nyarko E."/>
            <person name="Jarju S."/>
            <person name="Secka A."/>
            <person name="Antonio M."/>
            <person name="Oren A."/>
            <person name="Chaudhuri R.R."/>
            <person name="La Ragione R."/>
            <person name="Hildebrand F."/>
            <person name="Pallen M.J."/>
        </authorList>
    </citation>
    <scope>NUCLEOTIDE SEQUENCE</scope>
    <source>
        <strain evidence="1">CHK189-12415</strain>
    </source>
</reference>
<proteinExistence type="predicted"/>
<evidence type="ECO:0000313" key="1">
    <source>
        <dbReference type="EMBL" id="HIR60342.1"/>
    </source>
</evidence>
<sequence>MERVVFTEEMKKTHTILVPTMLPIHFNMMVQIMRQHGYKADLLTNDSHAVIDQGLRNVHNDTCYPALLVIGQMIDALESGKYDLHKVALLITQTGGGCRASNYIHLLRKALQKSGYGYIPVISLSFTGLESNPGFKITLPMAIQLVNAVFLGDLLTDLQNQCLPYEIEKGDTAKKVTHWENYLCDQLGKKKYVSRGQVRKWYDEIIKDFASIPKRKEKKVKVGVVGEIYVKYSPLGNNNLEAFLLQEGAEVVVPGLMGFCLYCVYNTIEDRTLYGGGAGKAAVFKMIYNYLTGREKEVIDAVKKEGSFRPSSWFPDEVKLAEGYISHGVKMGEGWLLTAEIVSLVHEGIENVVCTQPFGCLPNHIVGKGMIRTIKEKNPNANIVAVDYDPGASAVNQQNRIKLMLANAQKE</sequence>
<evidence type="ECO:0000313" key="2">
    <source>
        <dbReference type="Proteomes" id="UP000824241"/>
    </source>
</evidence>
<dbReference type="EMBL" id="DVHA01000068">
    <property type="protein sequence ID" value="HIR60342.1"/>
    <property type="molecule type" value="Genomic_DNA"/>
</dbReference>
<accession>A0A9D1DWK0</accession>
<comment type="caution">
    <text evidence="1">The sequence shown here is derived from an EMBL/GenBank/DDBJ whole genome shotgun (WGS) entry which is preliminary data.</text>
</comment>
<name>A0A9D1DWK0_9FIRM</name>
<dbReference type="PANTHER" id="PTHR32329">
    <property type="entry name" value="BIFUNCTIONAL PROTEIN [INCLUDES 2-HYDROXYACYL-COA DEHYDRATASE (N-TER) AND ITS ACTIVATOR DOMAIN (C_TERM)-RELATED"/>
    <property type="match status" value="1"/>
</dbReference>